<dbReference type="Pfam" id="PF12706">
    <property type="entry name" value="Lactamase_B_2"/>
    <property type="match status" value="1"/>
</dbReference>
<reference evidence="2" key="1">
    <citation type="submission" date="2021-08" db="EMBL/GenBank/DDBJ databases">
        <title>WGS assembly of Ceratopteris richardii.</title>
        <authorList>
            <person name="Marchant D.B."/>
            <person name="Chen G."/>
            <person name="Jenkins J."/>
            <person name="Shu S."/>
            <person name="Leebens-Mack J."/>
            <person name="Grimwood J."/>
            <person name="Schmutz J."/>
            <person name="Soltis P."/>
            <person name="Soltis D."/>
            <person name="Chen Z.-H."/>
        </authorList>
    </citation>
    <scope>NUCLEOTIDE SEQUENCE</scope>
    <source>
        <strain evidence="2">Whitten #5841</strain>
        <tissue evidence="2">Leaf</tissue>
    </source>
</reference>
<gene>
    <name evidence="2" type="ORF">KP509_17G034700</name>
</gene>
<feature type="non-terminal residue" evidence="2">
    <location>
        <position position="193"/>
    </location>
</feature>
<dbReference type="Gene3D" id="3.60.15.10">
    <property type="entry name" value="Ribonuclease Z/Hydroxyacylglutathione hydrolase-like"/>
    <property type="match status" value="1"/>
</dbReference>
<dbReference type="InterPro" id="IPR036866">
    <property type="entry name" value="RibonucZ/Hydroxyglut_hydro"/>
</dbReference>
<evidence type="ECO:0000313" key="2">
    <source>
        <dbReference type="EMBL" id="KAH7373049.1"/>
    </source>
</evidence>
<dbReference type="CDD" id="cd16279">
    <property type="entry name" value="metallo-hydrolase-like_MBL-fold"/>
    <property type="match status" value="1"/>
</dbReference>
<organism evidence="2 3">
    <name type="scientific">Ceratopteris richardii</name>
    <name type="common">Triangle waterfern</name>
    <dbReference type="NCBI Taxonomy" id="49495"/>
    <lineage>
        <taxon>Eukaryota</taxon>
        <taxon>Viridiplantae</taxon>
        <taxon>Streptophyta</taxon>
        <taxon>Embryophyta</taxon>
        <taxon>Tracheophyta</taxon>
        <taxon>Polypodiopsida</taxon>
        <taxon>Polypodiidae</taxon>
        <taxon>Polypodiales</taxon>
        <taxon>Pteridineae</taxon>
        <taxon>Pteridaceae</taxon>
        <taxon>Parkerioideae</taxon>
        <taxon>Ceratopteris</taxon>
    </lineage>
</organism>
<dbReference type="PANTHER" id="PTHR42663:SF6">
    <property type="entry name" value="HYDROLASE C777.06C-RELATED"/>
    <property type="match status" value="1"/>
</dbReference>
<dbReference type="PANTHER" id="PTHR42663">
    <property type="entry name" value="HYDROLASE C777.06C-RELATED-RELATED"/>
    <property type="match status" value="1"/>
</dbReference>
<dbReference type="SUPFAM" id="SSF56281">
    <property type="entry name" value="Metallo-hydrolase/oxidoreductase"/>
    <property type="match status" value="1"/>
</dbReference>
<evidence type="ECO:0000313" key="3">
    <source>
        <dbReference type="Proteomes" id="UP000825935"/>
    </source>
</evidence>
<dbReference type="AlphaFoldDB" id="A0A8T2SVD6"/>
<keyword evidence="3" id="KW-1185">Reference proteome</keyword>
<protein>
    <recommendedName>
        <fullName evidence="1">Metallo-beta-lactamase domain-containing protein</fullName>
    </recommendedName>
</protein>
<evidence type="ECO:0000259" key="1">
    <source>
        <dbReference type="Pfam" id="PF12706"/>
    </source>
</evidence>
<accession>A0A8T2SVD6</accession>
<comment type="caution">
    <text evidence="2">The sequence shown here is derived from an EMBL/GenBank/DDBJ whole genome shotgun (WGS) entry which is preliminary data.</text>
</comment>
<dbReference type="OrthoDB" id="341300at2759"/>
<sequence length="193" mass="21673">MESNGLNKGRSEIIILGSGCSSGVPSARCLLMPEDPPCYVCHNAIVGSAESNPNYRCNTSLLIKFEDDSGQVNYIQIDVGKNFREQVLRWFTRYRIPYVNAFILTHEHADAIFGLDDIRGIQPVNEFNLIEPTPVYLTQESMESVAQKFSYLVQKTLKEGQEIRRVAQLDWRIISNKLGASFEAAGLIFSPLP</sequence>
<proteinExistence type="predicted"/>
<dbReference type="OMA" id="QIEMDTD"/>
<dbReference type="EMBL" id="CM035422">
    <property type="protein sequence ID" value="KAH7373049.1"/>
    <property type="molecule type" value="Genomic_DNA"/>
</dbReference>
<dbReference type="Proteomes" id="UP000825935">
    <property type="component" value="Chromosome 17"/>
</dbReference>
<dbReference type="InterPro" id="IPR001279">
    <property type="entry name" value="Metallo-B-lactamas"/>
</dbReference>
<name>A0A8T2SVD6_CERRI</name>
<feature type="domain" description="Metallo-beta-lactamase" evidence="1">
    <location>
        <begin position="75"/>
        <end position="167"/>
    </location>
</feature>